<sequence>MVFENSSNEHPIANFSYTIQVASGAIIMTPAYAGEVESNTSSYNAFIGAAYYAVNDVKNPSNPNITSISGKTGLNGTVYFWIQANSAYNYSAYGSQGLTYIFLGDIAQGTPVSGAATYMLPAEWTTATNGNGYGLLQPVEYPVQMVSGTPAVNVKLSVSNNTLAYNGTITVTATVMNSTGAPVKGYMVELESQNVLGANRGYFVNNTGTV</sequence>
<reference evidence="1" key="2">
    <citation type="journal article" date="2014" name="ISME J.">
        <title>Microbial stratification in low pH oxic and suboxic macroscopic growths along an acid mine drainage.</title>
        <authorList>
            <person name="Mendez-Garcia C."/>
            <person name="Mesa V."/>
            <person name="Sprenger R.R."/>
            <person name="Richter M."/>
            <person name="Diez M.S."/>
            <person name="Solano J."/>
            <person name="Bargiela R."/>
            <person name="Golyshina O.V."/>
            <person name="Manteca A."/>
            <person name="Ramos J.L."/>
            <person name="Gallego J.R."/>
            <person name="Llorente I."/>
            <person name="Martins Dos Santos V.A."/>
            <person name="Jensen O.N."/>
            <person name="Pelaez A.I."/>
            <person name="Sanchez J."/>
            <person name="Ferrer M."/>
        </authorList>
    </citation>
    <scope>NUCLEOTIDE SEQUENCE</scope>
</reference>
<dbReference type="EMBL" id="AUZZ01003743">
    <property type="protein sequence ID" value="EQD56150.1"/>
    <property type="molecule type" value="Genomic_DNA"/>
</dbReference>
<feature type="non-terminal residue" evidence="1">
    <location>
        <position position="210"/>
    </location>
</feature>
<comment type="caution">
    <text evidence="1">The sequence shown here is derived from an EMBL/GenBank/DDBJ whole genome shotgun (WGS) entry which is preliminary data.</text>
</comment>
<accession>T1BQ91</accession>
<organism evidence="1">
    <name type="scientific">mine drainage metagenome</name>
    <dbReference type="NCBI Taxonomy" id="410659"/>
    <lineage>
        <taxon>unclassified sequences</taxon>
        <taxon>metagenomes</taxon>
        <taxon>ecological metagenomes</taxon>
    </lineage>
</organism>
<reference evidence="1" key="1">
    <citation type="submission" date="2013-08" db="EMBL/GenBank/DDBJ databases">
        <authorList>
            <person name="Mendez C."/>
            <person name="Richter M."/>
            <person name="Ferrer M."/>
            <person name="Sanchez J."/>
        </authorList>
    </citation>
    <scope>NUCLEOTIDE SEQUENCE</scope>
</reference>
<proteinExistence type="predicted"/>
<gene>
    <name evidence="1" type="ORF">B2A_05385</name>
</gene>
<name>T1BQ91_9ZZZZ</name>
<evidence type="ECO:0000313" key="1">
    <source>
        <dbReference type="EMBL" id="EQD56150.1"/>
    </source>
</evidence>
<dbReference type="AlphaFoldDB" id="T1BQ91"/>
<protein>
    <submittedName>
        <fullName evidence="1">Oligopeptide ABC transporter Opp1, extracellular binding protein</fullName>
    </submittedName>
</protein>